<dbReference type="EMBL" id="LC215275">
    <property type="protein sequence ID" value="BAX01896.1"/>
    <property type="molecule type" value="Genomic_DNA"/>
</dbReference>
<dbReference type="RefSeq" id="WP_059411221.1">
    <property type="nucleotide sequence ID" value="NZ_BBUG01000051.1"/>
</dbReference>
<evidence type="ECO:0000313" key="1">
    <source>
        <dbReference type="EMBL" id="BAX01896.1"/>
    </source>
</evidence>
<sequence>MKKEPIPGKRKNVLAYPENPFWQKTEIKIGSKMVKVSGGKHINIEGESISHSGIHVVKEIDENEFVKIYTKNIKAIFDLKPTAQRVLQYLITELQKTPNADAVYLAWVGAEEYFSENHIKSSRASFHRALSELIQKGFLAESTKPNMFWFNPNLFFNGNRLTFIHEYRKKTIQEIGKEENLVQSDIDKQIQIIFN</sequence>
<keyword evidence="1" id="KW-0614">Plasmid</keyword>
<reference evidence="1" key="1">
    <citation type="journal article" date="2017" name="Plasmid">
        <title>Characterization of the cryptic plasmid pOfk55 from Legionella pneumophila and construction of a pOfk55-derived shuttle vector.</title>
        <authorList>
            <person name="Nishida T."/>
            <person name="Watanabe K."/>
            <person name="Tachibana M."/>
            <person name="Shimizu T."/>
            <person name="Watarai M."/>
        </authorList>
    </citation>
    <scope>NUCLEOTIDE SEQUENCE</scope>
    <source>
        <strain evidence="1">Ofk308</strain>
        <plasmid evidence="1">pOfk55</plasmid>
    </source>
</reference>
<geneLocation type="plasmid" evidence="1">
    <name>pOfk55</name>
</geneLocation>
<protein>
    <submittedName>
        <fullName evidence="1">Putative replication protein</fullName>
    </submittedName>
</protein>
<proteinExistence type="predicted"/>
<organism evidence="1">
    <name type="scientific">Legionella pneumophila</name>
    <dbReference type="NCBI Taxonomy" id="446"/>
    <lineage>
        <taxon>Bacteria</taxon>
        <taxon>Pseudomonadati</taxon>
        <taxon>Pseudomonadota</taxon>
        <taxon>Gammaproteobacteria</taxon>
        <taxon>Legionellales</taxon>
        <taxon>Legionellaceae</taxon>
        <taxon>Legionella</taxon>
    </lineage>
</organism>
<dbReference type="AlphaFoldDB" id="A0A1S7J031"/>
<accession>A0A1S7J031</accession>
<name>A0A1S7J031_LEGPN</name>